<feature type="region of interest" description="Disordered" evidence="1">
    <location>
        <begin position="146"/>
        <end position="224"/>
    </location>
</feature>
<dbReference type="Proteomes" id="UP000299102">
    <property type="component" value="Unassembled WGS sequence"/>
</dbReference>
<sequence>MDQLKSGAKSRKSEKSAAESARGAVHTRLFHLADKWPCGGGMSRAPESFTNCEARAGRPPLFIRTLSTRTIRRPITLAFSTSSGHPGNREVAVDCTRSAGERRARPPRLRLAARVENNKCAYKCDRDIDVNPHRDVCTFLDGRKKYLNGLRNRPPPPARPAFRSRRDELIDARRPRAQKQKSPGAPNPGPPAPPRPADPWPRLRNRSSATSELLLPLARPAGVS</sequence>
<evidence type="ECO:0000256" key="1">
    <source>
        <dbReference type="SAM" id="MobiDB-lite"/>
    </source>
</evidence>
<evidence type="ECO:0000313" key="2">
    <source>
        <dbReference type="EMBL" id="GBP44476.1"/>
    </source>
</evidence>
<keyword evidence="3" id="KW-1185">Reference proteome</keyword>
<feature type="compositionally biased region" description="Pro residues" evidence="1">
    <location>
        <begin position="185"/>
        <end position="199"/>
    </location>
</feature>
<dbReference type="EMBL" id="BGZK01000453">
    <property type="protein sequence ID" value="GBP44476.1"/>
    <property type="molecule type" value="Genomic_DNA"/>
</dbReference>
<feature type="compositionally biased region" description="Basic and acidic residues" evidence="1">
    <location>
        <begin position="164"/>
        <end position="174"/>
    </location>
</feature>
<proteinExistence type="predicted"/>
<reference evidence="2 3" key="1">
    <citation type="journal article" date="2019" name="Commun. Biol.">
        <title>The bagworm genome reveals a unique fibroin gene that provides high tensile strength.</title>
        <authorList>
            <person name="Kono N."/>
            <person name="Nakamura H."/>
            <person name="Ohtoshi R."/>
            <person name="Tomita M."/>
            <person name="Numata K."/>
            <person name="Arakawa K."/>
        </authorList>
    </citation>
    <scope>NUCLEOTIDE SEQUENCE [LARGE SCALE GENOMIC DNA]</scope>
</reference>
<protein>
    <submittedName>
        <fullName evidence="2">Uncharacterized protein</fullName>
    </submittedName>
</protein>
<organism evidence="2 3">
    <name type="scientific">Eumeta variegata</name>
    <name type="common">Bagworm moth</name>
    <name type="synonym">Eumeta japonica</name>
    <dbReference type="NCBI Taxonomy" id="151549"/>
    <lineage>
        <taxon>Eukaryota</taxon>
        <taxon>Metazoa</taxon>
        <taxon>Ecdysozoa</taxon>
        <taxon>Arthropoda</taxon>
        <taxon>Hexapoda</taxon>
        <taxon>Insecta</taxon>
        <taxon>Pterygota</taxon>
        <taxon>Neoptera</taxon>
        <taxon>Endopterygota</taxon>
        <taxon>Lepidoptera</taxon>
        <taxon>Glossata</taxon>
        <taxon>Ditrysia</taxon>
        <taxon>Tineoidea</taxon>
        <taxon>Psychidae</taxon>
        <taxon>Oiketicinae</taxon>
        <taxon>Eumeta</taxon>
    </lineage>
</organism>
<gene>
    <name evidence="2" type="ORF">EVAR_39485_1</name>
</gene>
<comment type="caution">
    <text evidence="2">The sequence shown here is derived from an EMBL/GenBank/DDBJ whole genome shotgun (WGS) entry which is preliminary data.</text>
</comment>
<name>A0A4C1VYX8_EUMVA</name>
<feature type="region of interest" description="Disordered" evidence="1">
    <location>
        <begin position="1"/>
        <end position="24"/>
    </location>
</feature>
<dbReference type="AlphaFoldDB" id="A0A4C1VYX8"/>
<accession>A0A4C1VYX8</accession>
<evidence type="ECO:0000313" key="3">
    <source>
        <dbReference type="Proteomes" id="UP000299102"/>
    </source>
</evidence>